<evidence type="ECO:0000313" key="3">
    <source>
        <dbReference type="Proteomes" id="UP001529369"/>
    </source>
</evidence>
<name>A0ABT8A2D3_9PROT</name>
<protein>
    <recommendedName>
        <fullName evidence="4">Prepilin peptidase</fullName>
    </recommendedName>
</protein>
<dbReference type="RefSeq" id="WP_290315687.1">
    <property type="nucleotide sequence ID" value="NZ_JAUFPN010000047.1"/>
</dbReference>
<feature type="transmembrane region" description="Helical" evidence="1">
    <location>
        <begin position="85"/>
        <end position="102"/>
    </location>
</feature>
<sequence>WLYGPPGPWWALALVAAAAALGALPGGGWGPAPALPLAIGLAALAGGPVLARGGGTDWLVATAPFAALWIGPGLGARIGGRSGTPLGWAIAGGLPLIFVWLLHRSP</sequence>
<gene>
    <name evidence="2" type="ORF">QWZ14_05810</name>
</gene>
<dbReference type="Proteomes" id="UP001529369">
    <property type="component" value="Unassembled WGS sequence"/>
</dbReference>
<keyword evidence="3" id="KW-1185">Reference proteome</keyword>
<proteinExistence type="predicted"/>
<dbReference type="EMBL" id="JAUFPN010000047">
    <property type="protein sequence ID" value="MDN3563892.1"/>
    <property type="molecule type" value="Genomic_DNA"/>
</dbReference>
<organism evidence="2 3">
    <name type="scientific">Paeniroseomonas aquatica</name>
    <dbReference type="NCBI Taxonomy" id="373043"/>
    <lineage>
        <taxon>Bacteria</taxon>
        <taxon>Pseudomonadati</taxon>
        <taxon>Pseudomonadota</taxon>
        <taxon>Alphaproteobacteria</taxon>
        <taxon>Acetobacterales</taxon>
        <taxon>Acetobacteraceae</taxon>
        <taxon>Paeniroseomonas</taxon>
    </lineage>
</organism>
<accession>A0ABT8A2D3</accession>
<keyword evidence="1" id="KW-1133">Transmembrane helix</keyword>
<comment type="caution">
    <text evidence="2">The sequence shown here is derived from an EMBL/GenBank/DDBJ whole genome shotgun (WGS) entry which is preliminary data.</text>
</comment>
<keyword evidence="1" id="KW-0812">Transmembrane</keyword>
<keyword evidence="1" id="KW-0472">Membrane</keyword>
<feature type="transmembrane region" description="Helical" evidence="1">
    <location>
        <begin position="32"/>
        <end position="51"/>
    </location>
</feature>
<feature type="non-terminal residue" evidence="2">
    <location>
        <position position="1"/>
    </location>
</feature>
<evidence type="ECO:0000256" key="1">
    <source>
        <dbReference type="SAM" id="Phobius"/>
    </source>
</evidence>
<evidence type="ECO:0000313" key="2">
    <source>
        <dbReference type="EMBL" id="MDN3563892.1"/>
    </source>
</evidence>
<reference evidence="3" key="1">
    <citation type="journal article" date="2019" name="Int. J. Syst. Evol. Microbiol.">
        <title>The Global Catalogue of Microorganisms (GCM) 10K type strain sequencing project: providing services to taxonomists for standard genome sequencing and annotation.</title>
        <authorList>
            <consortium name="The Broad Institute Genomics Platform"/>
            <consortium name="The Broad Institute Genome Sequencing Center for Infectious Disease"/>
            <person name="Wu L."/>
            <person name="Ma J."/>
        </authorList>
    </citation>
    <scope>NUCLEOTIDE SEQUENCE [LARGE SCALE GENOMIC DNA]</scope>
    <source>
        <strain evidence="3">CECT 7131</strain>
    </source>
</reference>
<evidence type="ECO:0008006" key="4">
    <source>
        <dbReference type="Google" id="ProtNLM"/>
    </source>
</evidence>
<feature type="transmembrane region" description="Helical" evidence="1">
    <location>
        <begin position="58"/>
        <end position="79"/>
    </location>
</feature>